<gene>
    <name evidence="1" type="ORF">RF11_03847</name>
</gene>
<sequence>MWLGKTHEDEACRLPSPSGVRDILASSFDAQSPELTQSLERIMNSFSLVSLRVNSIILIQSYICSIVPHGCKLNVTLMRSAIWSILERLRNFYTLFPDFCISWHCADVTTNTANKAELFHLQVKNIEAIPEQFTCFLRIVTTSAATPAPTKSQGYCPFWLARAIDNSHLQLFDARICRAFLEVTGHPLDCEKLVETSLL</sequence>
<keyword evidence="2" id="KW-1185">Reference proteome</keyword>
<reference evidence="1 2" key="1">
    <citation type="journal article" date="2014" name="Genome Biol. Evol.">
        <title>The genome of the myxosporean Thelohanellus kitauei shows adaptations to nutrient acquisition within its fish host.</title>
        <authorList>
            <person name="Yang Y."/>
            <person name="Xiong J."/>
            <person name="Zhou Z."/>
            <person name="Huo F."/>
            <person name="Miao W."/>
            <person name="Ran C."/>
            <person name="Liu Y."/>
            <person name="Zhang J."/>
            <person name="Feng J."/>
            <person name="Wang M."/>
            <person name="Wang M."/>
            <person name="Wang L."/>
            <person name="Yao B."/>
        </authorList>
    </citation>
    <scope>NUCLEOTIDE SEQUENCE [LARGE SCALE GENOMIC DNA]</scope>
    <source>
        <strain evidence="1">Wuqing</strain>
    </source>
</reference>
<evidence type="ECO:0000313" key="1">
    <source>
        <dbReference type="EMBL" id="KII71111.1"/>
    </source>
</evidence>
<organism evidence="1 2">
    <name type="scientific">Thelohanellus kitauei</name>
    <name type="common">Myxosporean</name>
    <dbReference type="NCBI Taxonomy" id="669202"/>
    <lineage>
        <taxon>Eukaryota</taxon>
        <taxon>Metazoa</taxon>
        <taxon>Cnidaria</taxon>
        <taxon>Myxozoa</taxon>
        <taxon>Myxosporea</taxon>
        <taxon>Bivalvulida</taxon>
        <taxon>Platysporina</taxon>
        <taxon>Myxobolidae</taxon>
        <taxon>Thelohanellus</taxon>
    </lineage>
</organism>
<dbReference type="EMBL" id="JWZT01001859">
    <property type="protein sequence ID" value="KII71111.1"/>
    <property type="molecule type" value="Genomic_DNA"/>
</dbReference>
<evidence type="ECO:0000313" key="2">
    <source>
        <dbReference type="Proteomes" id="UP000031668"/>
    </source>
</evidence>
<dbReference type="AlphaFoldDB" id="A0A0C2MUX5"/>
<dbReference type="Proteomes" id="UP000031668">
    <property type="component" value="Unassembled WGS sequence"/>
</dbReference>
<accession>A0A0C2MUX5</accession>
<protein>
    <submittedName>
        <fullName evidence="1">Uncharacterized protein</fullName>
    </submittedName>
</protein>
<name>A0A0C2MUX5_THEKT</name>
<comment type="caution">
    <text evidence="1">The sequence shown here is derived from an EMBL/GenBank/DDBJ whole genome shotgun (WGS) entry which is preliminary data.</text>
</comment>
<proteinExistence type="predicted"/>